<dbReference type="PANTHER" id="PTHR24292:SF100">
    <property type="entry name" value="CYTOCHROME P450 6A16, ISOFORM B-RELATED"/>
    <property type="match status" value="1"/>
</dbReference>
<comment type="subcellular location">
    <subcellularLocation>
        <location evidence="3">Endoplasmic reticulum membrane</location>
        <topology evidence="3">Peripheral membrane protein</topology>
    </subcellularLocation>
    <subcellularLocation>
        <location evidence="2">Microsome membrane</location>
        <topology evidence="2">Peripheral membrane protein</topology>
    </subcellularLocation>
</comment>
<dbReference type="CDD" id="cd11056">
    <property type="entry name" value="CYP6-like"/>
    <property type="match status" value="1"/>
</dbReference>
<evidence type="ECO:0000313" key="16">
    <source>
        <dbReference type="EMBL" id="KAF6210911.1"/>
    </source>
</evidence>
<feature type="binding site" description="axial binding residue" evidence="13">
    <location>
        <position position="519"/>
    </location>
    <ligand>
        <name>heme</name>
        <dbReference type="ChEBI" id="CHEBI:30413"/>
    </ligand>
    <ligandPart>
        <name>Fe</name>
        <dbReference type="ChEBI" id="CHEBI:18248"/>
    </ligandPart>
</feature>
<keyword evidence="8" id="KW-0492">Microsome</keyword>
<dbReference type="PRINTS" id="PR00385">
    <property type="entry name" value="P450"/>
</dbReference>
<dbReference type="AlphaFoldDB" id="A0A8S9XRI9"/>
<evidence type="ECO:0000256" key="8">
    <source>
        <dbReference type="ARBA" id="ARBA00022848"/>
    </source>
</evidence>
<dbReference type="Proteomes" id="UP000466442">
    <property type="component" value="Linkage Group LG5"/>
</dbReference>
<evidence type="ECO:0000256" key="3">
    <source>
        <dbReference type="ARBA" id="ARBA00004406"/>
    </source>
</evidence>
<evidence type="ECO:0000256" key="7">
    <source>
        <dbReference type="ARBA" id="ARBA00022824"/>
    </source>
</evidence>
<keyword evidence="9 14" id="KW-0560">Oxidoreductase</keyword>
<protein>
    <recommendedName>
        <fullName evidence="18">Cytochrome P450</fullName>
    </recommendedName>
</protein>
<dbReference type="InterPro" id="IPR002401">
    <property type="entry name" value="Cyt_P450_E_grp-I"/>
</dbReference>
<dbReference type="InterPro" id="IPR050476">
    <property type="entry name" value="Insect_CytP450_Detox"/>
</dbReference>
<evidence type="ECO:0000256" key="5">
    <source>
        <dbReference type="ARBA" id="ARBA00022617"/>
    </source>
</evidence>
<sequence>MEFKQMVSRQLEDRVYDFLCGRRSKNQKAVCKAIHGGILRKTVVKISEVDHLKRSSTCQRCTGTMIYLILALAIIWTFWKLYTNVYHYWETRGIPYVEGKFPLGSDPWLCSPSKFIGLEVQEHYKKLMGHPLGGIYVGRRPDLIVRDPKIIKNIMVKDFAHFRNRSIDLSFKENPLTQHLFSLEGSKWKALRVKLTPTFTSGKLKLMYSLFVECAQRLERKLQEDSMKNDGVVDIKDTIGRFTTDIIGSCAFGLEIDSLNNPDEPFRKIGMNLFKQRIKKRIIEMLFSVIPGLRNNIKSLRKTEELGNMFMTCINETIEFREKNNVRRNDFLDLLIELKNQGHLIADPQKDVKVEESDHLEKIEMDLGMITAQCFVFFIAGFETSSSVQSYALYELAYHQVVQDKVRREIDQVIDKFGGVNYQALNEMPYLDQVINETIRKYPTLHTLTRVCTKPYQVPGTKFVIEEGIQVLIPVYSLHHDPQYFPDPERFDPDRFSENNKSSITPFTFLPFGEGPRNCIGMRFGMLQTKIGLVTLLKNQRVIPTSQTKSPLVFSNSLSVISQNEGSIILKLESV</sequence>
<keyword evidence="15" id="KW-1133">Transmembrane helix</keyword>
<gene>
    <name evidence="16" type="ORF">GE061_014023</name>
</gene>
<name>A0A8S9XRI9_APOLU</name>
<dbReference type="SUPFAM" id="SSF48264">
    <property type="entry name" value="Cytochrome P450"/>
    <property type="match status" value="1"/>
</dbReference>
<dbReference type="PROSITE" id="PS00086">
    <property type="entry name" value="CYTOCHROME_P450"/>
    <property type="match status" value="1"/>
</dbReference>
<evidence type="ECO:0000256" key="10">
    <source>
        <dbReference type="ARBA" id="ARBA00023004"/>
    </source>
</evidence>
<keyword evidence="15" id="KW-0812">Transmembrane</keyword>
<dbReference type="Gene3D" id="1.10.630.10">
    <property type="entry name" value="Cytochrome P450"/>
    <property type="match status" value="1"/>
</dbReference>
<keyword evidence="7" id="KW-0256">Endoplasmic reticulum</keyword>
<comment type="similarity">
    <text evidence="4 14">Belongs to the cytochrome P450 family.</text>
</comment>
<keyword evidence="10 13" id="KW-0408">Iron</keyword>
<dbReference type="InterPro" id="IPR017972">
    <property type="entry name" value="Cyt_P450_CS"/>
</dbReference>
<dbReference type="GO" id="GO:0005789">
    <property type="term" value="C:endoplasmic reticulum membrane"/>
    <property type="evidence" value="ECO:0007669"/>
    <property type="project" value="UniProtKB-SubCell"/>
</dbReference>
<dbReference type="GO" id="GO:0004497">
    <property type="term" value="F:monooxygenase activity"/>
    <property type="evidence" value="ECO:0007669"/>
    <property type="project" value="UniProtKB-KW"/>
</dbReference>
<dbReference type="GO" id="GO:0020037">
    <property type="term" value="F:heme binding"/>
    <property type="evidence" value="ECO:0007669"/>
    <property type="project" value="InterPro"/>
</dbReference>
<keyword evidence="17" id="KW-1185">Reference proteome</keyword>
<evidence type="ECO:0000256" key="4">
    <source>
        <dbReference type="ARBA" id="ARBA00010617"/>
    </source>
</evidence>
<dbReference type="PRINTS" id="PR00463">
    <property type="entry name" value="EP450I"/>
</dbReference>
<evidence type="ECO:0000256" key="2">
    <source>
        <dbReference type="ARBA" id="ARBA00004174"/>
    </source>
</evidence>
<comment type="cofactor">
    <cofactor evidence="1 13">
        <name>heme</name>
        <dbReference type="ChEBI" id="CHEBI:30413"/>
    </cofactor>
</comment>
<keyword evidence="12 15" id="KW-0472">Membrane</keyword>
<proteinExistence type="inferred from homology"/>
<reference evidence="16" key="1">
    <citation type="journal article" date="2021" name="Mol. Ecol. Resour.">
        <title>Apolygus lucorum genome provides insights into omnivorousness and mesophyll feeding.</title>
        <authorList>
            <person name="Liu Y."/>
            <person name="Liu H."/>
            <person name="Wang H."/>
            <person name="Huang T."/>
            <person name="Liu B."/>
            <person name="Yang B."/>
            <person name="Yin L."/>
            <person name="Li B."/>
            <person name="Zhang Y."/>
            <person name="Zhang S."/>
            <person name="Jiang F."/>
            <person name="Zhang X."/>
            <person name="Ren Y."/>
            <person name="Wang B."/>
            <person name="Wang S."/>
            <person name="Lu Y."/>
            <person name="Wu K."/>
            <person name="Fan W."/>
            <person name="Wang G."/>
        </authorList>
    </citation>
    <scope>NUCLEOTIDE SEQUENCE</scope>
    <source>
        <strain evidence="16">12Hb</strain>
    </source>
</reference>
<evidence type="ECO:0008006" key="18">
    <source>
        <dbReference type="Google" id="ProtNLM"/>
    </source>
</evidence>
<feature type="transmembrane region" description="Helical" evidence="15">
    <location>
        <begin position="61"/>
        <end position="79"/>
    </location>
</feature>
<dbReference type="EMBL" id="WIXP02000005">
    <property type="protein sequence ID" value="KAF6210911.1"/>
    <property type="molecule type" value="Genomic_DNA"/>
</dbReference>
<evidence type="ECO:0000256" key="13">
    <source>
        <dbReference type="PIRSR" id="PIRSR602401-1"/>
    </source>
</evidence>
<evidence type="ECO:0000256" key="12">
    <source>
        <dbReference type="ARBA" id="ARBA00023136"/>
    </source>
</evidence>
<accession>A0A8S9XRI9</accession>
<evidence type="ECO:0000256" key="9">
    <source>
        <dbReference type="ARBA" id="ARBA00023002"/>
    </source>
</evidence>
<evidence type="ECO:0000256" key="1">
    <source>
        <dbReference type="ARBA" id="ARBA00001971"/>
    </source>
</evidence>
<dbReference type="FunFam" id="1.10.630.10:FF:000042">
    <property type="entry name" value="Cytochrome P450"/>
    <property type="match status" value="1"/>
</dbReference>
<keyword evidence="11 14" id="KW-0503">Monooxygenase</keyword>
<dbReference type="PANTHER" id="PTHR24292">
    <property type="entry name" value="CYTOCHROME P450"/>
    <property type="match status" value="1"/>
</dbReference>
<dbReference type="GO" id="GO:0016705">
    <property type="term" value="F:oxidoreductase activity, acting on paired donors, with incorporation or reduction of molecular oxygen"/>
    <property type="evidence" value="ECO:0007669"/>
    <property type="project" value="InterPro"/>
</dbReference>
<dbReference type="InterPro" id="IPR001128">
    <property type="entry name" value="Cyt_P450"/>
</dbReference>
<dbReference type="InterPro" id="IPR036396">
    <property type="entry name" value="Cyt_P450_sf"/>
</dbReference>
<evidence type="ECO:0000256" key="11">
    <source>
        <dbReference type="ARBA" id="ARBA00023033"/>
    </source>
</evidence>
<evidence type="ECO:0000313" key="17">
    <source>
        <dbReference type="Proteomes" id="UP000466442"/>
    </source>
</evidence>
<evidence type="ECO:0000256" key="14">
    <source>
        <dbReference type="RuleBase" id="RU000461"/>
    </source>
</evidence>
<dbReference type="Pfam" id="PF00067">
    <property type="entry name" value="p450"/>
    <property type="match status" value="1"/>
</dbReference>
<dbReference type="GO" id="GO:0005506">
    <property type="term" value="F:iron ion binding"/>
    <property type="evidence" value="ECO:0007669"/>
    <property type="project" value="InterPro"/>
</dbReference>
<dbReference type="OrthoDB" id="2789670at2759"/>
<evidence type="ECO:0000256" key="6">
    <source>
        <dbReference type="ARBA" id="ARBA00022723"/>
    </source>
</evidence>
<keyword evidence="6 13" id="KW-0479">Metal-binding</keyword>
<keyword evidence="5 13" id="KW-0349">Heme</keyword>
<comment type="caution">
    <text evidence="16">The sequence shown here is derived from an EMBL/GenBank/DDBJ whole genome shotgun (WGS) entry which is preliminary data.</text>
</comment>
<evidence type="ECO:0000256" key="15">
    <source>
        <dbReference type="SAM" id="Phobius"/>
    </source>
</evidence>
<organism evidence="16 17">
    <name type="scientific">Apolygus lucorum</name>
    <name type="common">Small green plant bug</name>
    <name type="synonym">Lygocoris lucorum</name>
    <dbReference type="NCBI Taxonomy" id="248454"/>
    <lineage>
        <taxon>Eukaryota</taxon>
        <taxon>Metazoa</taxon>
        <taxon>Ecdysozoa</taxon>
        <taxon>Arthropoda</taxon>
        <taxon>Hexapoda</taxon>
        <taxon>Insecta</taxon>
        <taxon>Pterygota</taxon>
        <taxon>Neoptera</taxon>
        <taxon>Paraneoptera</taxon>
        <taxon>Hemiptera</taxon>
        <taxon>Heteroptera</taxon>
        <taxon>Panheteroptera</taxon>
        <taxon>Cimicomorpha</taxon>
        <taxon>Miridae</taxon>
        <taxon>Mirini</taxon>
        <taxon>Apolygus</taxon>
    </lineage>
</organism>